<sequence>MPHITLSGNDVDAARETSWLVIIESPDGRLFSTVLTFSPADMPETVVQKLRTLYKGRVSKKRRIFHRFILLHKPVVALATLSATAGPTLTPSPGQSVRVYDRHDSDILTRAFYKPDVLGNEDPAAFFAAYRRLAIDPGSHQAPEHALLIPLERDRVAVNCVRGVGMLISLAVGFGF</sequence>
<evidence type="ECO:0000313" key="2">
    <source>
        <dbReference type="Proteomes" id="UP000016924"/>
    </source>
</evidence>
<keyword evidence="2" id="KW-1185">Reference proteome</keyword>
<evidence type="ECO:0000313" key="1">
    <source>
        <dbReference type="EMBL" id="EON64510.1"/>
    </source>
</evidence>
<dbReference type="HOGENOM" id="CLU_1525058_0_0_1"/>
<dbReference type="EMBL" id="JH767568">
    <property type="protein sequence ID" value="EON64510.1"/>
    <property type="molecule type" value="Genomic_DNA"/>
</dbReference>
<gene>
    <name evidence="1" type="ORF">W97_03743</name>
</gene>
<accession>R7YRH0</accession>
<dbReference type="OMA" id="HFNGFKR"/>
<dbReference type="RefSeq" id="XP_007779827.1">
    <property type="nucleotide sequence ID" value="XM_007781637.1"/>
</dbReference>
<name>R7YRH0_CONA1</name>
<dbReference type="AlphaFoldDB" id="R7YRH0"/>
<organism evidence="1 2">
    <name type="scientific">Coniosporium apollinis (strain CBS 100218)</name>
    <name type="common">Rock-inhabiting black yeast</name>
    <dbReference type="NCBI Taxonomy" id="1168221"/>
    <lineage>
        <taxon>Eukaryota</taxon>
        <taxon>Fungi</taxon>
        <taxon>Dikarya</taxon>
        <taxon>Ascomycota</taxon>
        <taxon>Pezizomycotina</taxon>
        <taxon>Dothideomycetes</taxon>
        <taxon>Dothideomycetes incertae sedis</taxon>
        <taxon>Coniosporium</taxon>
    </lineage>
</organism>
<dbReference type="Proteomes" id="UP000016924">
    <property type="component" value="Unassembled WGS sequence"/>
</dbReference>
<dbReference type="eggNOG" id="ENOG502T2NJ">
    <property type="taxonomic scope" value="Eukaryota"/>
</dbReference>
<reference evidence="2" key="1">
    <citation type="submission" date="2012-06" db="EMBL/GenBank/DDBJ databases">
        <title>The genome sequence of Coniosporium apollinis CBS 100218.</title>
        <authorList>
            <consortium name="The Broad Institute Genome Sequencing Platform"/>
            <person name="Cuomo C."/>
            <person name="Gorbushina A."/>
            <person name="Noack S."/>
            <person name="Walker B."/>
            <person name="Young S.K."/>
            <person name="Zeng Q."/>
            <person name="Gargeya S."/>
            <person name="Fitzgerald M."/>
            <person name="Haas B."/>
            <person name="Abouelleil A."/>
            <person name="Alvarado L."/>
            <person name="Arachchi H.M."/>
            <person name="Berlin A.M."/>
            <person name="Chapman S.B."/>
            <person name="Goldberg J."/>
            <person name="Griggs A."/>
            <person name="Gujja S."/>
            <person name="Hansen M."/>
            <person name="Howarth C."/>
            <person name="Imamovic A."/>
            <person name="Larimer J."/>
            <person name="McCowan C."/>
            <person name="Montmayeur A."/>
            <person name="Murphy C."/>
            <person name="Neiman D."/>
            <person name="Pearson M."/>
            <person name="Priest M."/>
            <person name="Roberts A."/>
            <person name="Saif S."/>
            <person name="Shea T."/>
            <person name="Sisk P."/>
            <person name="Sykes S."/>
            <person name="Wortman J."/>
            <person name="Nusbaum C."/>
            <person name="Birren B."/>
        </authorList>
    </citation>
    <scope>NUCLEOTIDE SEQUENCE [LARGE SCALE GENOMIC DNA]</scope>
    <source>
        <strain evidence="2">CBS 100218</strain>
    </source>
</reference>
<dbReference type="GeneID" id="19901054"/>
<protein>
    <submittedName>
        <fullName evidence="1">Uncharacterized protein</fullName>
    </submittedName>
</protein>
<proteinExistence type="predicted"/>
<dbReference type="OrthoDB" id="10384274at2759"/>